<dbReference type="eggNOG" id="COG3181">
    <property type="taxonomic scope" value="Bacteria"/>
</dbReference>
<dbReference type="PATRIC" id="fig|1231190.3.peg.2279"/>
<comment type="caution">
    <text evidence="3">The sequence shown here is derived from an EMBL/GenBank/DDBJ whole genome shotgun (WGS) entry which is preliminary data.</text>
</comment>
<sequence length="330" mass="35449">MSFKAIRRFAAIAGFAVATLAGGIQAGTADDWPNQQITFVVALGPGGSADRTARLVAQRMQDELGVPIRVVNQEGGGGHVGHSYFLNMPDDGTFFLASSIHPYISNAILELDAEYSLDDFAFVNGQWTDIDLFAMNKDLPYGSLDEFMKAAKENPGKMKISVVPGSTGYINTLLVLEAYGMSEDDVNIVTYESGSAARTAAAGGQVDLTVLGADGTVPIAEYIKPLAVAGDDRLPEWDAPTVNEALEPLGVKVPSLVGSMRGIAAHASFKEKYPERFEKFAAAYKAALADADFAADLKKQKIGAEWLGPERTTQIITSNFDILKRFQEEK</sequence>
<dbReference type="Gene3D" id="3.40.190.10">
    <property type="entry name" value="Periplasmic binding protein-like II"/>
    <property type="match status" value="1"/>
</dbReference>
<comment type="similarity">
    <text evidence="1">Belongs to the UPF0065 (bug) family.</text>
</comment>
<dbReference type="InterPro" id="IPR005064">
    <property type="entry name" value="BUG"/>
</dbReference>
<evidence type="ECO:0000256" key="2">
    <source>
        <dbReference type="SAM" id="SignalP"/>
    </source>
</evidence>
<keyword evidence="4" id="KW-1185">Reference proteome</keyword>
<dbReference type="PANTHER" id="PTHR42928">
    <property type="entry name" value="TRICARBOXYLATE-BINDING PROTEIN"/>
    <property type="match status" value="1"/>
</dbReference>
<feature type="chain" id="PRO_5003862445" description="Tripartite tricarboxylate transporter substrate binding protein" evidence="2">
    <location>
        <begin position="27"/>
        <end position="330"/>
    </location>
</feature>
<accession>K2NXF9</accession>
<organism evidence="3 4">
    <name type="scientific">Nitratireductor indicus C115</name>
    <dbReference type="NCBI Taxonomy" id="1231190"/>
    <lineage>
        <taxon>Bacteria</taxon>
        <taxon>Pseudomonadati</taxon>
        <taxon>Pseudomonadota</taxon>
        <taxon>Alphaproteobacteria</taxon>
        <taxon>Hyphomicrobiales</taxon>
        <taxon>Phyllobacteriaceae</taxon>
        <taxon>Nitratireductor</taxon>
    </lineage>
</organism>
<keyword evidence="2" id="KW-0732">Signal</keyword>
<proteinExistence type="inferred from homology"/>
<feature type="signal peptide" evidence="2">
    <location>
        <begin position="1"/>
        <end position="26"/>
    </location>
</feature>
<evidence type="ECO:0000313" key="3">
    <source>
        <dbReference type="EMBL" id="EKF42569.1"/>
    </source>
</evidence>
<dbReference type="STRING" id="721133.SAMN05216176_106217"/>
<dbReference type="CDD" id="cd07012">
    <property type="entry name" value="PBP2_Bug_TTT"/>
    <property type="match status" value="1"/>
</dbReference>
<dbReference type="Proteomes" id="UP000007374">
    <property type="component" value="Unassembled WGS sequence"/>
</dbReference>
<name>K2NXF9_9HYPH</name>
<dbReference type="AlphaFoldDB" id="K2NXF9"/>
<reference evidence="3 4" key="1">
    <citation type="journal article" date="2012" name="J. Bacteriol.">
        <title>Genome Sequence of Nitratireductor indicus Type Strain C115.</title>
        <authorList>
            <person name="Lai Q."/>
            <person name="Li G."/>
            <person name="Yu Z."/>
            <person name="Shao Z."/>
        </authorList>
    </citation>
    <scope>NUCLEOTIDE SEQUENCE [LARGE SCALE GENOMIC DNA]</scope>
    <source>
        <strain evidence="3 4">C115</strain>
    </source>
</reference>
<dbReference type="Gene3D" id="3.40.190.150">
    <property type="entry name" value="Bordetella uptake gene, domain 1"/>
    <property type="match status" value="1"/>
</dbReference>
<evidence type="ECO:0008006" key="5">
    <source>
        <dbReference type="Google" id="ProtNLM"/>
    </source>
</evidence>
<dbReference type="EMBL" id="AMSI01000006">
    <property type="protein sequence ID" value="EKF42569.1"/>
    <property type="molecule type" value="Genomic_DNA"/>
</dbReference>
<dbReference type="OrthoDB" id="7246401at2"/>
<dbReference type="InterPro" id="IPR042100">
    <property type="entry name" value="Bug_dom1"/>
</dbReference>
<dbReference type="SUPFAM" id="SSF53850">
    <property type="entry name" value="Periplasmic binding protein-like II"/>
    <property type="match status" value="1"/>
</dbReference>
<protein>
    <recommendedName>
        <fullName evidence="5">Tripartite tricarboxylate transporter substrate binding protein</fullName>
    </recommendedName>
</protein>
<dbReference type="PANTHER" id="PTHR42928:SF5">
    <property type="entry name" value="BLR1237 PROTEIN"/>
    <property type="match status" value="1"/>
</dbReference>
<gene>
    <name evidence="3" type="ORF">NA8A_10918</name>
</gene>
<dbReference type="RefSeq" id="WP_009756572.1">
    <property type="nucleotide sequence ID" value="NZ_AMSI01000006.1"/>
</dbReference>
<dbReference type="PIRSF" id="PIRSF017082">
    <property type="entry name" value="YflP"/>
    <property type="match status" value="1"/>
</dbReference>
<evidence type="ECO:0000256" key="1">
    <source>
        <dbReference type="ARBA" id="ARBA00006987"/>
    </source>
</evidence>
<dbReference type="Pfam" id="PF03401">
    <property type="entry name" value="TctC"/>
    <property type="match status" value="1"/>
</dbReference>
<evidence type="ECO:0000313" key="4">
    <source>
        <dbReference type="Proteomes" id="UP000007374"/>
    </source>
</evidence>